<dbReference type="PROSITE" id="PS50885">
    <property type="entry name" value="HAMP"/>
    <property type="match status" value="1"/>
</dbReference>
<feature type="region of interest" description="Disordered" evidence="6">
    <location>
        <begin position="451"/>
        <end position="484"/>
    </location>
</feature>
<dbReference type="KEGG" id="dalk:DSCA_28930"/>
<keyword evidence="5" id="KW-0175">Coiled coil</keyword>
<evidence type="ECO:0000256" key="7">
    <source>
        <dbReference type="SAM" id="Phobius"/>
    </source>
</evidence>
<dbReference type="InterPro" id="IPR051310">
    <property type="entry name" value="MCP_chemotaxis"/>
</dbReference>
<comment type="similarity">
    <text evidence="3">Belongs to the methyl-accepting chemotaxis (MCP) protein family.</text>
</comment>
<evidence type="ECO:0000256" key="3">
    <source>
        <dbReference type="ARBA" id="ARBA00029447"/>
    </source>
</evidence>
<evidence type="ECO:0000313" key="11">
    <source>
        <dbReference type="Proteomes" id="UP000427906"/>
    </source>
</evidence>
<sequence length="748" mass="79764">MKKWKDITIGKKLAIGFGCLLSLLAATGYVGFDGIRTVSHSLVVVGDEEAPLVDMANEMKLSLMVARNAMEEFKGATAALATDNADSLEGIQEDYRQALSDFDRFAGAILEGARLEEGTTVVRTDNPDLAALVTQADTLHNEKFQVAGEKMMQEGRKLLGQKAVADKAMDKMEAVYDEIYADASAVEEMIAAEIAQRAIHAGIGGEARAILREEVPLADLANELKIAMAQTRLQIEEFAQTRDPQQLDEIEKGYRQWVAGFDEKVSAILNGGTADGQVFVATDNPAIRKAVMELDGNHTDFQKRTDTLMAAHRQAIAQARMAEAAMQQLDEFGDEAALLLGKVEQLSGKEMQAAKDEGRVAKNKAISVIVGVTVLSLLVGIVLGMAITRGIVGKLSRAVVFAKAIAAGDLTADIDVDRKDELGMMARALKEMVSKLRGIVEGVKRASENVASGSQELSASSEQMSQGATEQAAAAEEAASSMEQMAANIKQSADNALQTEKIAAKSAEDAHTGGKAVSETVAAMKNIAEKIAIIEEIARQTDLLALNAAIEAARAGEHGKGFAVVASEVRKLAERSQTAAAEISNLSGSSVEVAESAGEMLSKMVPDIQKTAELVQEISAASNEQTTGAEQINKAIQQLDQVIQQNASAAEEMASTSEELSSQSEQLQDNMAFFRIEHLDERRINRAADTAQAAQQKTAPKSKAGGDGGLIEIKKDFLGADRPEGYALDLGEVAAAKADAMDSEFERY</sequence>
<evidence type="ECO:0000256" key="1">
    <source>
        <dbReference type="ARBA" id="ARBA00004370"/>
    </source>
</evidence>
<keyword evidence="4" id="KW-0807">Transducer</keyword>
<comment type="subcellular location">
    <subcellularLocation>
        <location evidence="1">Membrane</location>
    </subcellularLocation>
</comment>
<evidence type="ECO:0000256" key="2">
    <source>
        <dbReference type="ARBA" id="ARBA00022500"/>
    </source>
</evidence>
<dbReference type="InterPro" id="IPR004089">
    <property type="entry name" value="MCPsignal_dom"/>
</dbReference>
<dbReference type="SUPFAM" id="SSF58104">
    <property type="entry name" value="Methyl-accepting chemotaxis protein (MCP) signaling domain"/>
    <property type="match status" value="1"/>
</dbReference>
<dbReference type="InterPro" id="IPR003660">
    <property type="entry name" value="HAMP_dom"/>
</dbReference>
<dbReference type="GO" id="GO:0007165">
    <property type="term" value="P:signal transduction"/>
    <property type="evidence" value="ECO:0007669"/>
    <property type="project" value="UniProtKB-KW"/>
</dbReference>
<dbReference type="GO" id="GO:0005886">
    <property type="term" value="C:plasma membrane"/>
    <property type="evidence" value="ECO:0007669"/>
    <property type="project" value="TreeGrafter"/>
</dbReference>
<dbReference type="PRINTS" id="PR00260">
    <property type="entry name" value="CHEMTRNSDUCR"/>
</dbReference>
<keyword evidence="7" id="KW-0472">Membrane</keyword>
<feature type="domain" description="HAMP" evidence="9">
    <location>
        <begin position="389"/>
        <end position="441"/>
    </location>
</feature>
<feature type="compositionally biased region" description="Low complexity" evidence="6">
    <location>
        <begin position="688"/>
        <end position="703"/>
    </location>
</feature>
<evidence type="ECO:0000313" key="10">
    <source>
        <dbReference type="EMBL" id="BBO68963.1"/>
    </source>
</evidence>
<accession>A0A5K7YKB6</accession>
<evidence type="ECO:0008006" key="12">
    <source>
        <dbReference type="Google" id="ProtNLM"/>
    </source>
</evidence>
<dbReference type="RefSeq" id="WP_197904797.1">
    <property type="nucleotide sequence ID" value="NZ_AP021874.1"/>
</dbReference>
<dbReference type="PANTHER" id="PTHR43531">
    <property type="entry name" value="PROTEIN ICFG"/>
    <property type="match status" value="1"/>
</dbReference>
<organism evidence="10 11">
    <name type="scientific">Desulfosarcina alkanivorans</name>
    <dbReference type="NCBI Taxonomy" id="571177"/>
    <lineage>
        <taxon>Bacteria</taxon>
        <taxon>Pseudomonadati</taxon>
        <taxon>Thermodesulfobacteriota</taxon>
        <taxon>Desulfobacteria</taxon>
        <taxon>Desulfobacterales</taxon>
        <taxon>Desulfosarcinaceae</taxon>
        <taxon>Desulfosarcina</taxon>
    </lineage>
</organism>
<proteinExistence type="inferred from homology"/>
<reference evidence="10 11" key="1">
    <citation type="submission" date="2019-11" db="EMBL/GenBank/DDBJ databases">
        <title>Comparative genomics of hydrocarbon-degrading Desulfosarcina strains.</title>
        <authorList>
            <person name="Watanabe M."/>
            <person name="Kojima H."/>
            <person name="Fukui M."/>
        </authorList>
    </citation>
    <scope>NUCLEOTIDE SEQUENCE [LARGE SCALE GENOMIC DNA]</scope>
    <source>
        <strain evidence="10 11">PL12</strain>
    </source>
</reference>
<dbReference type="AlphaFoldDB" id="A0A5K7YKB6"/>
<dbReference type="CDD" id="cd06225">
    <property type="entry name" value="HAMP"/>
    <property type="match status" value="1"/>
</dbReference>
<dbReference type="Gene3D" id="1.10.287.950">
    <property type="entry name" value="Methyl-accepting chemotaxis protein"/>
    <property type="match status" value="1"/>
</dbReference>
<dbReference type="PANTHER" id="PTHR43531:SF11">
    <property type="entry name" value="METHYL-ACCEPTING CHEMOTAXIS PROTEIN 3"/>
    <property type="match status" value="1"/>
</dbReference>
<name>A0A5K7YKB6_9BACT</name>
<gene>
    <name evidence="10" type="ORF">DSCA_28930</name>
</gene>
<feature type="domain" description="Methyl-accepting transducer" evidence="8">
    <location>
        <begin position="446"/>
        <end position="661"/>
    </location>
</feature>
<evidence type="ECO:0000256" key="5">
    <source>
        <dbReference type="SAM" id="Coils"/>
    </source>
</evidence>
<dbReference type="PROSITE" id="PS50111">
    <property type="entry name" value="CHEMOTAXIS_TRANSDUC_2"/>
    <property type="match status" value="1"/>
</dbReference>
<feature type="compositionally biased region" description="Low complexity" evidence="6">
    <location>
        <begin position="464"/>
        <end position="484"/>
    </location>
</feature>
<dbReference type="Pfam" id="PF00672">
    <property type="entry name" value="HAMP"/>
    <property type="match status" value="1"/>
</dbReference>
<dbReference type="SMART" id="SM00283">
    <property type="entry name" value="MA"/>
    <property type="match status" value="1"/>
</dbReference>
<evidence type="ECO:0000259" key="9">
    <source>
        <dbReference type="PROSITE" id="PS50885"/>
    </source>
</evidence>
<dbReference type="Proteomes" id="UP000427906">
    <property type="component" value="Chromosome"/>
</dbReference>
<dbReference type="InterPro" id="IPR004090">
    <property type="entry name" value="Chemotax_Me-accpt_rcpt"/>
</dbReference>
<keyword evidence="7" id="KW-1133">Transmembrane helix</keyword>
<protein>
    <recommendedName>
        <fullName evidence="12">Methyl-accepting chemotaxis protein</fullName>
    </recommendedName>
</protein>
<dbReference type="EMBL" id="AP021874">
    <property type="protein sequence ID" value="BBO68963.1"/>
    <property type="molecule type" value="Genomic_DNA"/>
</dbReference>
<evidence type="ECO:0000256" key="4">
    <source>
        <dbReference type="PROSITE-ProRule" id="PRU00284"/>
    </source>
</evidence>
<keyword evidence="7" id="KW-0812">Transmembrane</keyword>
<dbReference type="GO" id="GO:0006935">
    <property type="term" value="P:chemotaxis"/>
    <property type="evidence" value="ECO:0007669"/>
    <property type="project" value="UniProtKB-KW"/>
</dbReference>
<keyword evidence="2" id="KW-0145">Chemotaxis</keyword>
<feature type="transmembrane region" description="Helical" evidence="7">
    <location>
        <begin position="365"/>
        <end position="387"/>
    </location>
</feature>
<evidence type="ECO:0000256" key="6">
    <source>
        <dbReference type="SAM" id="MobiDB-lite"/>
    </source>
</evidence>
<dbReference type="Pfam" id="PF00015">
    <property type="entry name" value="MCPsignal"/>
    <property type="match status" value="1"/>
</dbReference>
<feature type="region of interest" description="Disordered" evidence="6">
    <location>
        <begin position="688"/>
        <end position="707"/>
    </location>
</feature>
<evidence type="ECO:0000259" key="8">
    <source>
        <dbReference type="PROSITE" id="PS50111"/>
    </source>
</evidence>
<keyword evidence="11" id="KW-1185">Reference proteome</keyword>
<feature type="compositionally biased region" description="Polar residues" evidence="6">
    <location>
        <begin position="451"/>
        <end position="463"/>
    </location>
</feature>
<feature type="coiled-coil region" evidence="5">
    <location>
        <begin position="632"/>
        <end position="677"/>
    </location>
</feature>
<dbReference type="GO" id="GO:0004888">
    <property type="term" value="F:transmembrane signaling receptor activity"/>
    <property type="evidence" value="ECO:0007669"/>
    <property type="project" value="InterPro"/>
</dbReference>
<dbReference type="SMART" id="SM00304">
    <property type="entry name" value="HAMP"/>
    <property type="match status" value="1"/>
</dbReference>
<dbReference type="FunFam" id="1.10.287.950:FF:000001">
    <property type="entry name" value="Methyl-accepting chemotaxis sensory transducer"/>
    <property type="match status" value="1"/>
</dbReference>